<proteinExistence type="inferred from homology"/>
<dbReference type="PATRIC" id="fig|1423750.3.peg.2482"/>
<evidence type="ECO:0000256" key="3">
    <source>
        <dbReference type="ARBA" id="ARBA00013368"/>
    </source>
</evidence>
<evidence type="ECO:0000256" key="2">
    <source>
        <dbReference type="ARBA" id="ARBA00011322"/>
    </source>
</evidence>
<dbReference type="PANTHER" id="PTHR32114">
    <property type="entry name" value="ABC TRANSPORTER ABCH.3"/>
    <property type="match status" value="1"/>
</dbReference>
<dbReference type="RefSeq" id="WP_057872775.1">
    <property type="nucleotide sequence ID" value="NZ_AZGB01000030.1"/>
</dbReference>
<reference evidence="6 7" key="1">
    <citation type="journal article" date="2015" name="Genome Announc.">
        <title>Expanding the biotechnology potential of lactobacilli through comparative genomics of 213 strains and associated genera.</title>
        <authorList>
            <person name="Sun Z."/>
            <person name="Harris H.M."/>
            <person name="McCann A."/>
            <person name="Guo C."/>
            <person name="Argimon S."/>
            <person name="Zhang W."/>
            <person name="Yang X."/>
            <person name="Jeffery I.B."/>
            <person name="Cooney J.C."/>
            <person name="Kagawa T.F."/>
            <person name="Liu W."/>
            <person name="Song Y."/>
            <person name="Salvetti E."/>
            <person name="Wrobel A."/>
            <person name="Rasinkangas P."/>
            <person name="Parkhill J."/>
            <person name="Rea M.C."/>
            <person name="O'Sullivan O."/>
            <person name="Ritari J."/>
            <person name="Douillard F.P."/>
            <person name="Paul Ross R."/>
            <person name="Yang R."/>
            <person name="Briner A.E."/>
            <person name="Felis G.E."/>
            <person name="de Vos W.M."/>
            <person name="Barrangou R."/>
            <person name="Klaenhammer T.R."/>
            <person name="Caufield P.W."/>
            <person name="Cui Y."/>
            <person name="Zhang H."/>
            <person name="O'Toole P.W."/>
        </authorList>
    </citation>
    <scope>NUCLEOTIDE SEQUENCE [LARGE SCALE GENOMIC DNA]</scope>
    <source>
        <strain evidence="6 7">DSM 18630</strain>
    </source>
</reference>
<protein>
    <recommendedName>
        <fullName evidence="3">Nuclease SbcCD subunit C</fullName>
    </recommendedName>
</protein>
<feature type="domain" description="Rad50/SbcC-type AAA" evidence="5">
    <location>
        <begin position="5"/>
        <end position="214"/>
    </location>
</feature>
<dbReference type="PANTHER" id="PTHR32114:SF2">
    <property type="entry name" value="ABC TRANSPORTER ABCH.3"/>
    <property type="match status" value="1"/>
</dbReference>
<comment type="subunit">
    <text evidence="2">Heterodimer of SbcC and SbcD.</text>
</comment>
<dbReference type="GO" id="GO:0016887">
    <property type="term" value="F:ATP hydrolysis activity"/>
    <property type="evidence" value="ECO:0007669"/>
    <property type="project" value="InterPro"/>
</dbReference>
<keyword evidence="6" id="KW-0378">Hydrolase</keyword>
<comment type="similarity">
    <text evidence="1">Belongs to the SMC family. SbcC subfamily.</text>
</comment>
<dbReference type="Proteomes" id="UP000051451">
    <property type="component" value="Unassembled WGS sequence"/>
</dbReference>
<evidence type="ECO:0000259" key="5">
    <source>
        <dbReference type="Pfam" id="PF13476"/>
    </source>
</evidence>
<dbReference type="InterPro" id="IPR038729">
    <property type="entry name" value="Rad50/SbcC_AAA"/>
</dbReference>
<evidence type="ECO:0000313" key="7">
    <source>
        <dbReference type="Proteomes" id="UP000051451"/>
    </source>
</evidence>
<dbReference type="GO" id="GO:0006302">
    <property type="term" value="P:double-strand break repair"/>
    <property type="evidence" value="ECO:0007669"/>
    <property type="project" value="InterPro"/>
</dbReference>
<dbReference type="AlphaFoldDB" id="A0A0R1VML4"/>
<keyword evidence="6" id="KW-0540">Nuclease</keyword>
<dbReference type="GeneID" id="98320091"/>
<dbReference type="SUPFAM" id="SSF52540">
    <property type="entry name" value="P-loop containing nucleoside triphosphate hydrolases"/>
    <property type="match status" value="2"/>
</dbReference>
<dbReference type="OrthoDB" id="9795626at2"/>
<keyword evidence="6" id="KW-0269">Exonuclease</keyword>
<dbReference type="InterPro" id="IPR027417">
    <property type="entry name" value="P-loop_NTPase"/>
</dbReference>
<organism evidence="6 7">
    <name type="scientific">Liquorilactobacillus ghanensis DSM 18630</name>
    <dbReference type="NCBI Taxonomy" id="1423750"/>
    <lineage>
        <taxon>Bacteria</taxon>
        <taxon>Bacillati</taxon>
        <taxon>Bacillota</taxon>
        <taxon>Bacilli</taxon>
        <taxon>Lactobacillales</taxon>
        <taxon>Lactobacillaceae</taxon>
        <taxon>Liquorilactobacillus</taxon>
    </lineage>
</organism>
<accession>A0A0R1VML4</accession>
<dbReference type="STRING" id="1423750.FC89_GL002441"/>
<feature type="coiled-coil region" evidence="4">
    <location>
        <begin position="625"/>
        <end position="659"/>
    </location>
</feature>
<feature type="coiled-coil region" evidence="4">
    <location>
        <begin position="545"/>
        <end position="594"/>
    </location>
</feature>
<dbReference type="GO" id="GO:0004527">
    <property type="term" value="F:exonuclease activity"/>
    <property type="evidence" value="ECO:0007669"/>
    <property type="project" value="UniProtKB-KW"/>
</dbReference>
<feature type="coiled-coil region" evidence="4">
    <location>
        <begin position="813"/>
        <end position="840"/>
    </location>
</feature>
<keyword evidence="7" id="KW-1185">Reference proteome</keyword>
<evidence type="ECO:0000256" key="4">
    <source>
        <dbReference type="SAM" id="Coils"/>
    </source>
</evidence>
<evidence type="ECO:0000256" key="1">
    <source>
        <dbReference type="ARBA" id="ARBA00006930"/>
    </source>
</evidence>
<dbReference type="Pfam" id="PF13558">
    <property type="entry name" value="SbcC_Walker_B"/>
    <property type="match status" value="1"/>
</dbReference>
<feature type="coiled-coil region" evidence="4">
    <location>
        <begin position="688"/>
        <end position="722"/>
    </location>
</feature>
<keyword evidence="4" id="KW-0175">Coiled coil</keyword>
<dbReference type="Pfam" id="PF13476">
    <property type="entry name" value="AAA_23"/>
    <property type="match status" value="1"/>
</dbReference>
<dbReference type="Gene3D" id="3.40.50.300">
    <property type="entry name" value="P-loop containing nucleotide triphosphate hydrolases"/>
    <property type="match status" value="2"/>
</dbReference>
<comment type="caution">
    <text evidence="6">The sequence shown here is derived from an EMBL/GenBank/DDBJ whole genome shotgun (WGS) entry which is preliminary data.</text>
</comment>
<name>A0A0R1VML4_9LACO</name>
<dbReference type="EMBL" id="AZGB01000030">
    <property type="protein sequence ID" value="KRM04038.1"/>
    <property type="molecule type" value="Genomic_DNA"/>
</dbReference>
<feature type="coiled-coil region" evidence="4">
    <location>
        <begin position="235"/>
        <end position="494"/>
    </location>
</feature>
<sequence>MKPLKLTLTNFGPYVAQTFDFERLRQVPLFLITGKTGSGKTTIFDGLTFALYGETASEDRSAASLRSDFADPQSATTVTLEFEHQDRRYRIYRAPKQTLAKKRSHGLREMAAVAKLEIFAGDEKQAEITKVRDVNLKIAEILQLNRQQFVQIVLLPQGDFRRFLMSDSNEKEAILRKIFQTQLYQRWGETLHDYWKTQQKEITQQQTAIEQAFKRVNWKPDSAALENELPTADQLKLLKAQQTADQADLQQLEMEKQQATTKVQVQQNKLTAGQKLNQQFVEFQQQQQKLVDLKQQQTAMEQQAAQIKLLEWAQQQQPLFSREQELIQRRQAAEQKLKAARLQQNKWQQEFEQLQQQAADLTDQQPLQKQREKEQILLSEQKDQFEKAAKTQQQLQAKTHHVQQLTAEIQTQQAVLAKLTEKLTQIDQLQETLPELLQQQSQFKQQKLQLQQFKEQLIVLQNQQQTNQIASVDLEKLQTELGEAKQLLSSQQTNYQQLHDLWLNNQIAVLAAQLSPEAPCPVCGSLTHPHPAVVTTGKPISKAQLSAAEKNKNQAQATVNSLTALITEKQQAQIKQTADLKQAEQDLIQQLQQLKYLSEPLAELTELTKLVKEQLNKCTTALADVTQQLTDKQQLINEKSQLKKQQTDIQQNLTALQTKFQTKNDQQQRLSASLAEIRQGLPAEFADLAALTAHLTDLQQAIAGYQQKVQQNQQQSQQLQQHLASGASLAEQTETDLTALNSQWQNTAQQLDVLLKEQLQTTDRQPLEKLLQQLDQLPHLRQQQTDYYQQLAALKAQIAAQQKLLQDQQPLDLEQATQTLRQLQQQLTAVADQYQALYDRQLLNGSLLTEITKGQQAIQQQQTAISQLAQLVTAVSGHSEAKLGLERYVLRQQLIMILQAANQHLQQLSSGRYWLRLHQERGNTLANTGLEIDVYDDHVGQVRSVHTLSGGESFIAALSLALALGEIIQEQAGGVSIDTLFVDEGFGSLDRDSLITALAALENIESGSRMIGIISHVELLRAQIPYQLQITQQGQGQSQAKMVIRE</sequence>
<evidence type="ECO:0000313" key="6">
    <source>
        <dbReference type="EMBL" id="KRM04038.1"/>
    </source>
</evidence>
<gene>
    <name evidence="6" type="ORF">FC89_GL002441</name>
</gene>